<reference evidence="1 2" key="1">
    <citation type="submission" date="2017-03" db="EMBL/GenBank/DDBJ databases">
        <title>Genome of the blue death feigning beetle - Asbolus verrucosus.</title>
        <authorList>
            <person name="Rider S.D."/>
        </authorList>
    </citation>
    <scope>NUCLEOTIDE SEQUENCE [LARGE SCALE GENOMIC DNA]</scope>
    <source>
        <strain evidence="1">Butters</strain>
        <tissue evidence="1">Head and leg muscle</tissue>
    </source>
</reference>
<feature type="non-terminal residue" evidence="1">
    <location>
        <position position="1"/>
    </location>
</feature>
<evidence type="ECO:0000313" key="2">
    <source>
        <dbReference type="Proteomes" id="UP000292052"/>
    </source>
</evidence>
<comment type="caution">
    <text evidence="1">The sequence shown here is derived from an EMBL/GenBank/DDBJ whole genome shotgun (WGS) entry which is preliminary data.</text>
</comment>
<dbReference type="AlphaFoldDB" id="A0A482VZY9"/>
<feature type="non-terminal residue" evidence="1">
    <location>
        <position position="173"/>
    </location>
</feature>
<organism evidence="1 2">
    <name type="scientific">Asbolus verrucosus</name>
    <name type="common">Desert ironclad beetle</name>
    <dbReference type="NCBI Taxonomy" id="1661398"/>
    <lineage>
        <taxon>Eukaryota</taxon>
        <taxon>Metazoa</taxon>
        <taxon>Ecdysozoa</taxon>
        <taxon>Arthropoda</taxon>
        <taxon>Hexapoda</taxon>
        <taxon>Insecta</taxon>
        <taxon>Pterygota</taxon>
        <taxon>Neoptera</taxon>
        <taxon>Endopterygota</taxon>
        <taxon>Coleoptera</taxon>
        <taxon>Polyphaga</taxon>
        <taxon>Cucujiformia</taxon>
        <taxon>Tenebrionidae</taxon>
        <taxon>Pimeliinae</taxon>
        <taxon>Asbolus</taxon>
    </lineage>
</organism>
<dbReference type="OrthoDB" id="6763872at2759"/>
<proteinExistence type="predicted"/>
<protein>
    <submittedName>
        <fullName evidence="1">Uncharacterized protein</fullName>
    </submittedName>
</protein>
<dbReference type="Proteomes" id="UP000292052">
    <property type="component" value="Unassembled WGS sequence"/>
</dbReference>
<evidence type="ECO:0000313" key="1">
    <source>
        <dbReference type="EMBL" id="RZC38326.1"/>
    </source>
</evidence>
<keyword evidence="2" id="KW-1185">Reference proteome</keyword>
<sequence length="173" mass="20410">TEFSSGNCHNLVEFNCYRYLYVIFAIKHLHRHAFATGGGFVPHRKLKQWLAYLMTLQAQKKFHPGCIVGKVDKSTRKVPVCFYHNDEEVDVHVDDIIYHHSNLMMVKVSFCQRGRIYTGTVYGNDSPKHHGEPRTFFVRTSKKEMMRVPLRQIFLTKLQARKMLHVRPQKKYK</sequence>
<gene>
    <name evidence="1" type="ORF">BDFB_007073</name>
</gene>
<accession>A0A482VZY9</accession>
<name>A0A482VZY9_ASBVE</name>
<dbReference type="EMBL" id="QDEB01044381">
    <property type="protein sequence ID" value="RZC38326.1"/>
    <property type="molecule type" value="Genomic_DNA"/>
</dbReference>